<dbReference type="Proteomes" id="UP000235777">
    <property type="component" value="Unassembled WGS sequence"/>
</dbReference>
<dbReference type="AlphaFoldDB" id="A0A2N7X6W8"/>
<dbReference type="SUPFAM" id="SSF53335">
    <property type="entry name" value="S-adenosyl-L-methionine-dependent methyltransferases"/>
    <property type="match status" value="1"/>
</dbReference>
<keyword evidence="2" id="KW-0808">Transferase</keyword>
<keyword evidence="2" id="KW-0489">Methyltransferase</keyword>
<dbReference type="RefSeq" id="WP_018441466.1">
    <property type="nucleotide sequence ID" value="NZ_KB890176.1"/>
</dbReference>
<dbReference type="OrthoDB" id="9795634at2"/>
<comment type="caution">
    <text evidence="2">The sequence shown here is derived from an EMBL/GenBank/DDBJ whole genome shotgun (WGS) entry which is preliminary data.</text>
</comment>
<keyword evidence="3" id="KW-1185">Reference proteome</keyword>
<accession>A0A2N7X6W8</accession>
<feature type="domain" description="Methyltransferase type 11" evidence="1">
    <location>
        <begin position="112"/>
        <end position="211"/>
    </location>
</feature>
<dbReference type="InterPro" id="IPR013216">
    <property type="entry name" value="Methyltransf_11"/>
</dbReference>
<protein>
    <submittedName>
        <fullName evidence="2">Methyltransferase domain-containing protein</fullName>
    </submittedName>
</protein>
<evidence type="ECO:0000313" key="3">
    <source>
        <dbReference type="Proteomes" id="UP000235777"/>
    </source>
</evidence>
<dbReference type="GO" id="GO:0008757">
    <property type="term" value="F:S-adenosylmethionine-dependent methyltransferase activity"/>
    <property type="evidence" value="ECO:0007669"/>
    <property type="project" value="InterPro"/>
</dbReference>
<dbReference type="InterPro" id="IPR029063">
    <property type="entry name" value="SAM-dependent_MTases_sf"/>
</dbReference>
<evidence type="ECO:0000259" key="1">
    <source>
        <dbReference type="Pfam" id="PF08241"/>
    </source>
</evidence>
<name>A0A2N7X6W8_9BURK</name>
<dbReference type="PANTHER" id="PTHR43591">
    <property type="entry name" value="METHYLTRANSFERASE"/>
    <property type="match status" value="1"/>
</dbReference>
<dbReference type="PANTHER" id="PTHR43591:SF24">
    <property type="entry name" value="2-METHOXY-6-POLYPRENYL-1,4-BENZOQUINOL METHYLASE, MITOCHONDRIAL"/>
    <property type="match status" value="1"/>
</dbReference>
<dbReference type="Gene3D" id="3.40.50.150">
    <property type="entry name" value="Vaccinia Virus protein VP39"/>
    <property type="match status" value="1"/>
</dbReference>
<evidence type="ECO:0000313" key="2">
    <source>
        <dbReference type="EMBL" id="PMS37506.1"/>
    </source>
</evidence>
<dbReference type="STRING" id="863227.GCA_000373005_02893"/>
<sequence length="334" mass="37225">MKSISTRLLSQYVSPIDRASLVVTDDGLQAHDRTFAFLPGVEDLIPDFRDTMRLERGGKTSLQMYDFKGARDIYRNFLSWLFRTFNVDEHEFRSDLIRRLRLHPSARVLITGCGIGDDVIAVRDSVGPDASIFASDLAPEMVLATHESLIEMRGKTLSAVSLSVCDACHLPFEDGFFDAAFHFGGINLFDDIGLAIAEMARVTRDGGRVVFGDEGVAPWLATTEYGRMAIANNHLWSAKAPIDLLPHSAIDPSLGWVLGNCFYVIEFQKDSRGPFMDPDVRHVGRRGGSMRTRYFGQLEGVSPDLKQQILDDAASKNLSVTDWLEKAIEEALRH</sequence>
<dbReference type="Pfam" id="PF08241">
    <property type="entry name" value="Methyltransf_11"/>
    <property type="match status" value="1"/>
</dbReference>
<proteinExistence type="predicted"/>
<reference evidence="2 3" key="1">
    <citation type="submission" date="2018-01" db="EMBL/GenBank/DDBJ databases">
        <title>Whole genome analyses suggest that Burkholderia sensu lato contains two further novel genera in the rhizoxinica-symbiotica group Mycetohabitans gen. nov., and Trinickia gen. nov.: implications for the evolution of diazotrophy and nodulation in the Burkholderiaceae.</title>
        <authorList>
            <person name="Estrada-de los Santos P."/>
            <person name="Palmer M."/>
            <person name="Chavez-Ramirez B."/>
            <person name="Beukes C."/>
            <person name="Steenkamp E.T."/>
            <person name="Hirsch A.M."/>
            <person name="Manyaka P."/>
            <person name="Maluk M."/>
            <person name="Lafos M."/>
            <person name="Crook M."/>
            <person name="Gross E."/>
            <person name="Simon M.F."/>
            <person name="Bueno dos Reis Junior F."/>
            <person name="Poole P.S."/>
            <person name="Venter S.N."/>
            <person name="James E.K."/>
        </authorList>
    </citation>
    <scope>NUCLEOTIDE SEQUENCE [LARGE SCALE GENOMIC DNA]</scope>
    <source>
        <strain evidence="2 3">JPY 581</strain>
    </source>
</reference>
<dbReference type="GO" id="GO:0032259">
    <property type="term" value="P:methylation"/>
    <property type="evidence" value="ECO:0007669"/>
    <property type="project" value="UniProtKB-KW"/>
</dbReference>
<gene>
    <name evidence="2" type="ORF">C0Z20_05905</name>
</gene>
<dbReference type="EMBL" id="PNYC01000003">
    <property type="protein sequence ID" value="PMS37506.1"/>
    <property type="molecule type" value="Genomic_DNA"/>
</dbReference>
<organism evidence="2 3">
    <name type="scientific">Trinickia symbiotica</name>
    <dbReference type="NCBI Taxonomy" id="863227"/>
    <lineage>
        <taxon>Bacteria</taxon>
        <taxon>Pseudomonadati</taxon>
        <taxon>Pseudomonadota</taxon>
        <taxon>Betaproteobacteria</taxon>
        <taxon>Burkholderiales</taxon>
        <taxon>Burkholderiaceae</taxon>
        <taxon>Trinickia</taxon>
    </lineage>
</organism>